<name>A0A517M8V9_9BACT</name>
<evidence type="ECO:0000256" key="1">
    <source>
        <dbReference type="SAM" id="Coils"/>
    </source>
</evidence>
<dbReference type="EMBL" id="CP036262">
    <property type="protein sequence ID" value="QDS91320.1"/>
    <property type="molecule type" value="Genomic_DNA"/>
</dbReference>
<keyword evidence="1" id="KW-0175">Coiled coil</keyword>
<organism evidence="3 4">
    <name type="scientific">Roseimaritima multifibrata</name>
    <dbReference type="NCBI Taxonomy" id="1930274"/>
    <lineage>
        <taxon>Bacteria</taxon>
        <taxon>Pseudomonadati</taxon>
        <taxon>Planctomycetota</taxon>
        <taxon>Planctomycetia</taxon>
        <taxon>Pirellulales</taxon>
        <taxon>Pirellulaceae</taxon>
        <taxon>Roseimaritima</taxon>
    </lineage>
</organism>
<keyword evidence="2" id="KW-1133">Transmembrane helix</keyword>
<keyword evidence="2" id="KW-0812">Transmembrane</keyword>
<keyword evidence="2" id="KW-0472">Membrane</keyword>
<protein>
    <recommendedName>
        <fullName evidence="5">Fimbrial assembly protein (PilN)</fullName>
    </recommendedName>
</protein>
<sequence length="503" mass="56280">MNNRIKSKTQSKRVFGLRIAENVLQLSVATQGSDGVYELEIDQVFNRGEAGWFQEEGAQQLREGLVELASKWEMRHQSVAVSLDGHFCVTRVAMGPSDRVDEETRSLNGRIQRYLSLGPGEKITGYARETLNPEVDYSVTAVGNRVLIQEIYQALRYADMSVTWVEPSLVSLARLVERGGMGDQQPILLADCSGDQWDIGIAYQGRLLLDYRPVAARSVEGLRNVLLGHVSRLRRFCDRHREVAAGNLEQLLVCGAPQMVSEAIATFRGQDELEVSVMQIPELPSLYRLNTQQTQDNKIAAVAAVLPLIDDAAEPLIADLLSQVRRDSDLSISAMVLRLLAPILVAAAILLPMWALVAKKRNALQDMNTMTQNVESQLDEAQVRMGQLMQNRALTNHLKQIDWMTQETPWHVLLNQITRCLPDSAKINELRWLSGNEILIDGALHDETMVFDIIGYLRRLPLIEEVALQSTSGDGSDGQIRFEIKIRTRMLNDTTPHSESPHA</sequence>
<proteinExistence type="predicted"/>
<evidence type="ECO:0008006" key="5">
    <source>
        <dbReference type="Google" id="ProtNLM"/>
    </source>
</evidence>
<evidence type="ECO:0000256" key="2">
    <source>
        <dbReference type="SAM" id="Phobius"/>
    </source>
</evidence>
<evidence type="ECO:0000313" key="4">
    <source>
        <dbReference type="Proteomes" id="UP000320672"/>
    </source>
</evidence>
<gene>
    <name evidence="3" type="ORF">FF011L_00490</name>
</gene>
<keyword evidence="4" id="KW-1185">Reference proteome</keyword>
<feature type="transmembrane region" description="Helical" evidence="2">
    <location>
        <begin position="335"/>
        <end position="357"/>
    </location>
</feature>
<feature type="coiled-coil region" evidence="1">
    <location>
        <begin position="364"/>
        <end position="391"/>
    </location>
</feature>
<reference evidence="3 4" key="1">
    <citation type="submission" date="2019-02" db="EMBL/GenBank/DDBJ databases">
        <title>Deep-cultivation of Planctomycetes and their phenomic and genomic characterization uncovers novel biology.</title>
        <authorList>
            <person name="Wiegand S."/>
            <person name="Jogler M."/>
            <person name="Boedeker C."/>
            <person name="Pinto D."/>
            <person name="Vollmers J."/>
            <person name="Rivas-Marin E."/>
            <person name="Kohn T."/>
            <person name="Peeters S.H."/>
            <person name="Heuer A."/>
            <person name="Rast P."/>
            <person name="Oberbeckmann S."/>
            <person name="Bunk B."/>
            <person name="Jeske O."/>
            <person name="Meyerdierks A."/>
            <person name="Storesund J.E."/>
            <person name="Kallscheuer N."/>
            <person name="Luecker S."/>
            <person name="Lage O.M."/>
            <person name="Pohl T."/>
            <person name="Merkel B.J."/>
            <person name="Hornburger P."/>
            <person name="Mueller R.-W."/>
            <person name="Bruemmer F."/>
            <person name="Labrenz M."/>
            <person name="Spormann A.M."/>
            <person name="Op den Camp H."/>
            <person name="Overmann J."/>
            <person name="Amann R."/>
            <person name="Jetten M.S.M."/>
            <person name="Mascher T."/>
            <person name="Medema M.H."/>
            <person name="Devos D.P."/>
            <person name="Kaster A.-K."/>
            <person name="Ovreas L."/>
            <person name="Rohde M."/>
            <person name="Galperin M.Y."/>
            <person name="Jogler C."/>
        </authorList>
    </citation>
    <scope>NUCLEOTIDE SEQUENCE [LARGE SCALE GENOMIC DNA]</scope>
    <source>
        <strain evidence="3 4">FF011L</strain>
    </source>
</reference>
<dbReference type="AlphaFoldDB" id="A0A517M8V9"/>
<evidence type="ECO:0000313" key="3">
    <source>
        <dbReference type="EMBL" id="QDS91320.1"/>
    </source>
</evidence>
<accession>A0A517M8V9</accession>
<dbReference type="OrthoDB" id="290652at2"/>
<dbReference type="Proteomes" id="UP000320672">
    <property type="component" value="Chromosome"/>
</dbReference>
<dbReference type="KEGG" id="rml:FF011L_00490"/>